<dbReference type="Proteomes" id="UP000095192">
    <property type="component" value="Unassembled WGS sequence"/>
</dbReference>
<dbReference type="Gene3D" id="3.10.250.10">
    <property type="entry name" value="SRCR-like domain"/>
    <property type="match status" value="1"/>
</dbReference>
<dbReference type="FunCoup" id="A0A1D3CSZ4">
    <property type="interactions" value="1"/>
</dbReference>
<dbReference type="SMART" id="SM00202">
    <property type="entry name" value="SR"/>
    <property type="match status" value="1"/>
</dbReference>
<proteinExistence type="predicted"/>
<keyword evidence="1" id="KW-1015">Disulfide bond</keyword>
<organism evidence="5 6">
    <name type="scientific">Cyclospora cayetanensis</name>
    <dbReference type="NCBI Taxonomy" id="88456"/>
    <lineage>
        <taxon>Eukaryota</taxon>
        <taxon>Sar</taxon>
        <taxon>Alveolata</taxon>
        <taxon>Apicomplexa</taxon>
        <taxon>Conoidasida</taxon>
        <taxon>Coccidia</taxon>
        <taxon>Eucoccidiorida</taxon>
        <taxon>Eimeriorina</taxon>
        <taxon>Eimeriidae</taxon>
        <taxon>Cyclospora</taxon>
    </lineage>
</organism>
<dbReference type="InterPro" id="IPR036772">
    <property type="entry name" value="SRCR-like_dom_sf"/>
</dbReference>
<dbReference type="InParanoid" id="A0A1D3CSZ4"/>
<dbReference type="VEuPathDB" id="ToxoDB:cyc_01355"/>
<accession>A0A1D3CSZ4</accession>
<dbReference type="EMBL" id="JROU02002069">
    <property type="protein sequence ID" value="OEH74314.1"/>
    <property type="molecule type" value="Genomic_DNA"/>
</dbReference>
<dbReference type="Pfam" id="PF03815">
    <property type="entry name" value="LCCL"/>
    <property type="match status" value="2"/>
</dbReference>
<dbReference type="SUPFAM" id="SSF69848">
    <property type="entry name" value="LCCL domain"/>
    <property type="match status" value="2"/>
</dbReference>
<feature type="domain" description="LCCL" evidence="4">
    <location>
        <begin position="1057"/>
        <end position="1124"/>
    </location>
</feature>
<evidence type="ECO:0000259" key="4">
    <source>
        <dbReference type="PROSITE" id="PS50820"/>
    </source>
</evidence>
<dbReference type="InterPro" id="IPR001190">
    <property type="entry name" value="SRCR"/>
</dbReference>
<dbReference type="VEuPathDB" id="ToxoDB:LOC34618374"/>
<dbReference type="InterPro" id="IPR004043">
    <property type="entry name" value="LCCL"/>
</dbReference>
<dbReference type="PROSITE" id="PS50287">
    <property type="entry name" value="SRCR_2"/>
    <property type="match status" value="2"/>
</dbReference>
<keyword evidence="6" id="KW-1185">Reference proteome</keyword>
<dbReference type="PRINTS" id="PR00258">
    <property type="entry name" value="SPERACTRCPTR"/>
</dbReference>
<evidence type="ECO:0000256" key="2">
    <source>
        <dbReference type="SAM" id="MobiDB-lite"/>
    </source>
</evidence>
<dbReference type="Pfam" id="PF00530">
    <property type="entry name" value="SRCR"/>
    <property type="match status" value="1"/>
</dbReference>
<comment type="caution">
    <text evidence="5">The sequence shown here is derived from an EMBL/GenBank/DDBJ whole genome shotgun (WGS) entry which is preliminary data.</text>
</comment>
<dbReference type="Gene3D" id="2.170.130.20">
    <property type="entry name" value="LCCL-like domain"/>
    <property type="match status" value="2"/>
</dbReference>
<evidence type="ECO:0000256" key="1">
    <source>
        <dbReference type="ARBA" id="ARBA00023157"/>
    </source>
</evidence>
<feature type="domain" description="SRCR" evidence="3">
    <location>
        <begin position="872"/>
        <end position="1003"/>
    </location>
</feature>
<dbReference type="InterPro" id="IPR036609">
    <property type="entry name" value="LCCL_sf"/>
</dbReference>
<reference evidence="5 6" key="1">
    <citation type="journal article" date="2016" name="BMC Genomics">
        <title>Comparative genomics reveals Cyclospora cayetanensis possesses coccidia-like metabolism and invasion components but unique surface antigens.</title>
        <authorList>
            <person name="Liu S."/>
            <person name="Wang L."/>
            <person name="Zheng H."/>
            <person name="Xu Z."/>
            <person name="Roellig D.M."/>
            <person name="Li N."/>
            <person name="Frace M.A."/>
            <person name="Tang K."/>
            <person name="Arrowood M.J."/>
            <person name="Moss D.M."/>
            <person name="Zhang L."/>
            <person name="Feng Y."/>
            <person name="Xiao L."/>
        </authorList>
    </citation>
    <scope>NUCLEOTIDE SEQUENCE [LARGE SCALE GENOMIC DNA]</scope>
    <source>
        <strain evidence="5 6">CHN_HEN01</strain>
    </source>
</reference>
<evidence type="ECO:0000313" key="6">
    <source>
        <dbReference type="Proteomes" id="UP000095192"/>
    </source>
</evidence>
<feature type="region of interest" description="Disordered" evidence="2">
    <location>
        <begin position="403"/>
        <end position="447"/>
    </location>
</feature>
<protein>
    <submittedName>
        <fullName evidence="5">Scavenger receptor cysteine-rich domain-containing protein</fullName>
    </submittedName>
</protein>
<dbReference type="PANTHER" id="PTHR48071">
    <property type="entry name" value="SRCR DOMAIN-CONTAINING PROTEIN"/>
    <property type="match status" value="1"/>
</dbReference>
<dbReference type="PROSITE" id="PS50820">
    <property type="entry name" value="LCCL"/>
    <property type="match status" value="2"/>
</dbReference>
<sequence length="1360" mass="147029">MGKESTDEGSVNATLWTQIDNLAATAARVPLPAVPSGTPCSSTLGATTPEKQRADTVLLLTRPCSHPLPEAVLDQACSASLDYRLSSTQKNTRQQSVQALDLTCTGELFPVSDEGTPLYPTTANSFVSSLHSDASSVCESASQASAAVTKAHSQVSVHLTRAGADEAAAAVAEGSVDESEDKVTRPDASSSDILEYMNERDLALYLEQHNLTVSKEGGGIFGAEPYAEGVAFCIGEGGRELLRAALLHHTDGRALQGASVPQLLKLAHAAELWPLVQRIRAERLAGKLTGLHLAFCNFKAAQSRRRRRTCTVSMHAIRNGEGKILNIIYDPHKTLHIGLEGRSRLKLLITKRMDSNPETAMALLVEHGLQNICLRFATVAELLAIAWVLGLWQFVVEIKQDNEDRKRSLTSQKTMRHRGTRRTGERLDASQGHPGKKGRTQEYLESPETAADAQLNGIFRCDVSAVRCDPHAGKVREAASLQALAPVNGCKGSSFKETNDRPKDIDDVGTVASVTDNQGPADGVAEPVSVLPACEAPQEAPAKPTTQKDFASAEYTEWCQAAPEHGKPEFAVCAPHGAGTANYMIEIVPSFGSGVDLAIFTESLDIGDPEEIRAVLTGSRPWKCQRMIVWKDFRYWMFDCIGTLTSKHRESSILLYNSAADDPWFCESLRIVIDGGSVTSFSVKRWIGSPFQSSVVVTLRPSLDTDMSPQDVQCHTRGTDLRLDLDSLREHRSIRDPLRSVRLLNPTVSLLHQSSTRSSSLPGQGVIHSAFSFTEAPGNSIPMSSAHGKLSASGRLELRRNGVWGTVWSNGEIGIKLAAMDTGETSRQCLGTEKSFYDCTFEEPTQECTNHKQDVAIVCSNNPPAEPIYGALRIVNEDGSPALDGTGRLQVYKNGMGSLHQVPHFSYGGIPAGWGSICDDGWTKESERVACMQMGYTGMKNGGLSGKSCEDINGLNFCGLQEEPIHMVNVACEGDEAVLRSCSHETKSDIYCAHSEDVVVSCRGDGDPTGTGAGKKEDLPDVVKRKYRPIMQLACSDRAVSKKGMIGEPGAVFLGFCPSGCGYASANLFYRTHTYICKAAIHAGAIGHNGGEIAIVLGYGQQSYWGSTRNGVTSETSEAQTKSWTAFRLQQMEQQGTPIEIPPKFEWGAPQDFAGKLPKTFSYKNIIIGRAASTDTDYFVGTISSLQVFNNVLSPDQVKFLATQVPEAVPTTDILSGGERRTVDGRVCLSPCSPEEPFLEGEHQWPHPTNPAVLLSCTDNGWLPAFNGFTDSRFLITCPEDCHKAKAPLKGNKVYTPDSSVCKAAIHVGVLDLHGGEAVLVVHNGINNYASAQGKHESSAATVNKCELSFNLYLHEDILF</sequence>
<dbReference type="VEuPathDB" id="ToxoDB:LOC113146557"/>
<dbReference type="SMART" id="SM00603">
    <property type="entry name" value="LCCL"/>
    <property type="match status" value="2"/>
</dbReference>
<feature type="domain" description="LCCL" evidence="4">
    <location>
        <begin position="1276"/>
        <end position="1333"/>
    </location>
</feature>
<evidence type="ECO:0000259" key="3">
    <source>
        <dbReference type="PROSITE" id="PS50287"/>
    </source>
</evidence>
<name>A0A1D3CSZ4_9EIME</name>
<gene>
    <name evidence="5" type="ORF">cyc_01355</name>
</gene>
<keyword evidence="5" id="KW-0675">Receptor</keyword>
<feature type="domain" description="SRCR" evidence="3">
    <location>
        <begin position="828"/>
        <end position="860"/>
    </location>
</feature>
<dbReference type="GO" id="GO:0016020">
    <property type="term" value="C:membrane"/>
    <property type="evidence" value="ECO:0007669"/>
    <property type="project" value="InterPro"/>
</dbReference>
<dbReference type="SUPFAM" id="SSF56487">
    <property type="entry name" value="SRCR-like"/>
    <property type="match status" value="2"/>
</dbReference>
<dbReference type="PANTHER" id="PTHR48071:SF18">
    <property type="entry name" value="DELETED IN MALIGNANT BRAIN TUMORS 1 PROTEIN-RELATED"/>
    <property type="match status" value="1"/>
</dbReference>
<evidence type="ECO:0000313" key="5">
    <source>
        <dbReference type="EMBL" id="OEH74314.1"/>
    </source>
</evidence>